<feature type="transmembrane region" description="Helical" evidence="1">
    <location>
        <begin position="159"/>
        <end position="183"/>
    </location>
</feature>
<keyword evidence="3" id="KW-1185">Reference proteome</keyword>
<dbReference type="Proteomes" id="UP001611263">
    <property type="component" value="Unassembled WGS sequence"/>
</dbReference>
<evidence type="ECO:0000313" key="3">
    <source>
        <dbReference type="Proteomes" id="UP001611263"/>
    </source>
</evidence>
<evidence type="ECO:0000313" key="2">
    <source>
        <dbReference type="EMBL" id="MFI1463231.1"/>
    </source>
</evidence>
<feature type="transmembrane region" description="Helical" evidence="1">
    <location>
        <begin position="122"/>
        <end position="147"/>
    </location>
</feature>
<keyword evidence="1" id="KW-0472">Membrane</keyword>
<keyword evidence="1" id="KW-0812">Transmembrane</keyword>
<dbReference type="GeneID" id="93506897"/>
<gene>
    <name evidence="2" type="ORF">ACH4WX_21145</name>
</gene>
<sequence>MSHSHPDKRSVEARFAEGHLAAGVIDDAIEDAPGEVQGPDTLIISAQVPGHGILHREITCPLSMPGSGRRLVGQTIGFRHNRLDSDDPDDVLVVRWPAEVSRALEPFRPHGPGALRARAWRFLAGCSAAVAVGGILLTVVILIGVVFTAGELFTDLPAWFRPGVALTATVGTAVLGVFAFTVCESRMRKHTRPSSAPAWIRALVRCDCGRAWLSSRHRSRAYRTRTSSGPGDAW</sequence>
<evidence type="ECO:0000256" key="1">
    <source>
        <dbReference type="SAM" id="Phobius"/>
    </source>
</evidence>
<dbReference type="EMBL" id="JBIRUQ010000005">
    <property type="protein sequence ID" value="MFI1463231.1"/>
    <property type="molecule type" value="Genomic_DNA"/>
</dbReference>
<reference evidence="2 3" key="1">
    <citation type="submission" date="2024-10" db="EMBL/GenBank/DDBJ databases">
        <title>The Natural Products Discovery Center: Release of the First 8490 Sequenced Strains for Exploring Actinobacteria Biosynthetic Diversity.</title>
        <authorList>
            <person name="Kalkreuter E."/>
            <person name="Kautsar S.A."/>
            <person name="Yang D."/>
            <person name="Bader C.D."/>
            <person name="Teijaro C.N."/>
            <person name="Fluegel L."/>
            <person name="Davis C.M."/>
            <person name="Simpson J.R."/>
            <person name="Lauterbach L."/>
            <person name="Steele A.D."/>
            <person name="Gui C."/>
            <person name="Meng S."/>
            <person name="Li G."/>
            <person name="Viehrig K."/>
            <person name="Ye F."/>
            <person name="Su P."/>
            <person name="Kiefer A.F."/>
            <person name="Nichols A."/>
            <person name="Cepeda A.J."/>
            <person name="Yan W."/>
            <person name="Fan B."/>
            <person name="Jiang Y."/>
            <person name="Adhikari A."/>
            <person name="Zheng C.-J."/>
            <person name="Schuster L."/>
            <person name="Cowan T.M."/>
            <person name="Smanski M.J."/>
            <person name="Chevrette M.G."/>
            <person name="De Carvalho L.P.S."/>
            <person name="Shen B."/>
        </authorList>
    </citation>
    <scope>NUCLEOTIDE SEQUENCE [LARGE SCALE GENOMIC DNA]</scope>
    <source>
        <strain evidence="2 3">NPDC020568</strain>
    </source>
</reference>
<comment type="caution">
    <text evidence="2">The sequence shown here is derived from an EMBL/GenBank/DDBJ whole genome shotgun (WGS) entry which is preliminary data.</text>
</comment>
<accession>A0ABW7TQ94</accession>
<name>A0ABW7TQ94_9NOCA</name>
<proteinExistence type="predicted"/>
<organism evidence="2 3">
    <name type="scientific">Nocardia carnea</name>
    <dbReference type="NCBI Taxonomy" id="37328"/>
    <lineage>
        <taxon>Bacteria</taxon>
        <taxon>Bacillati</taxon>
        <taxon>Actinomycetota</taxon>
        <taxon>Actinomycetes</taxon>
        <taxon>Mycobacteriales</taxon>
        <taxon>Nocardiaceae</taxon>
        <taxon>Nocardia</taxon>
    </lineage>
</organism>
<dbReference type="RefSeq" id="WP_063820624.1">
    <property type="nucleotide sequence ID" value="NZ_JBIRUQ010000005.1"/>
</dbReference>
<keyword evidence="1" id="KW-1133">Transmembrane helix</keyword>
<protein>
    <submittedName>
        <fullName evidence="2">Uncharacterized protein</fullName>
    </submittedName>
</protein>